<dbReference type="InterPro" id="IPR007471">
    <property type="entry name" value="N-end_Aminoacyl_Trfase_N"/>
</dbReference>
<dbReference type="OMA" id="PQYTIKY"/>
<protein>
    <recommendedName>
        <fullName evidence="1">N-end aminoacyl transferase N-terminal domain-containing protein</fullName>
    </recommendedName>
</protein>
<sequence length="102" mass="11310">MDPRSQRRRFLADSSLLDMSSIQSIVTPKSPRASSCGYCGPPGGRSLTASSHKDGGLIAVRLSCDVSTNAYQKMIDRGWRRSGTYCYKPDLRRSCCPQYTIK</sequence>
<dbReference type="GO" id="GO:0005737">
    <property type="term" value="C:cytoplasm"/>
    <property type="evidence" value="ECO:0007669"/>
    <property type="project" value="TreeGrafter"/>
</dbReference>
<dbReference type="HOGENOM" id="CLU_179469_0_0_1"/>
<evidence type="ECO:0000259" key="1">
    <source>
        <dbReference type="Pfam" id="PF04376"/>
    </source>
</evidence>
<organism evidence="2 3">
    <name type="scientific">Gloeophyllum trabeum (strain ATCC 11539 / FP-39264 / Madison 617)</name>
    <name type="common">Brown rot fungus</name>
    <dbReference type="NCBI Taxonomy" id="670483"/>
    <lineage>
        <taxon>Eukaryota</taxon>
        <taxon>Fungi</taxon>
        <taxon>Dikarya</taxon>
        <taxon>Basidiomycota</taxon>
        <taxon>Agaricomycotina</taxon>
        <taxon>Agaricomycetes</taxon>
        <taxon>Gloeophyllales</taxon>
        <taxon>Gloeophyllaceae</taxon>
        <taxon>Gloeophyllum</taxon>
    </lineage>
</organism>
<dbReference type="EMBL" id="KB469297">
    <property type="protein sequence ID" value="EPQ59317.1"/>
    <property type="molecule type" value="Genomic_DNA"/>
</dbReference>
<feature type="domain" description="N-end aminoacyl transferase N-terminal" evidence="1">
    <location>
        <begin position="34"/>
        <end position="102"/>
    </location>
</feature>
<dbReference type="PANTHER" id="PTHR21367:SF1">
    <property type="entry name" value="ARGINYL-TRNA--PROTEIN TRANSFERASE 1"/>
    <property type="match status" value="1"/>
</dbReference>
<dbReference type="eggNOG" id="KOG1193">
    <property type="taxonomic scope" value="Eukaryota"/>
</dbReference>
<dbReference type="KEGG" id="gtr:GLOTRDRAFT_33439"/>
<dbReference type="GeneID" id="19305498"/>
<dbReference type="OrthoDB" id="74183at2759"/>
<gene>
    <name evidence="2" type="ORF">GLOTRDRAFT_33439</name>
</gene>
<keyword evidence="3" id="KW-1185">Reference proteome</keyword>
<dbReference type="Pfam" id="PF04376">
    <property type="entry name" value="ATE_N"/>
    <property type="match status" value="1"/>
</dbReference>
<dbReference type="Proteomes" id="UP000030669">
    <property type="component" value="Unassembled WGS sequence"/>
</dbReference>
<dbReference type="PANTHER" id="PTHR21367">
    <property type="entry name" value="ARGININE-TRNA-PROTEIN TRANSFERASE 1"/>
    <property type="match status" value="1"/>
</dbReference>
<name>S7QIY3_GLOTA</name>
<reference evidence="2 3" key="1">
    <citation type="journal article" date="2012" name="Science">
        <title>The Paleozoic origin of enzymatic lignin decomposition reconstructed from 31 fungal genomes.</title>
        <authorList>
            <person name="Floudas D."/>
            <person name="Binder M."/>
            <person name="Riley R."/>
            <person name="Barry K."/>
            <person name="Blanchette R.A."/>
            <person name="Henrissat B."/>
            <person name="Martinez A.T."/>
            <person name="Otillar R."/>
            <person name="Spatafora J.W."/>
            <person name="Yadav J.S."/>
            <person name="Aerts A."/>
            <person name="Benoit I."/>
            <person name="Boyd A."/>
            <person name="Carlson A."/>
            <person name="Copeland A."/>
            <person name="Coutinho P.M."/>
            <person name="de Vries R.P."/>
            <person name="Ferreira P."/>
            <person name="Findley K."/>
            <person name="Foster B."/>
            <person name="Gaskell J."/>
            <person name="Glotzer D."/>
            <person name="Gorecki P."/>
            <person name="Heitman J."/>
            <person name="Hesse C."/>
            <person name="Hori C."/>
            <person name="Igarashi K."/>
            <person name="Jurgens J.A."/>
            <person name="Kallen N."/>
            <person name="Kersten P."/>
            <person name="Kohler A."/>
            <person name="Kuees U."/>
            <person name="Kumar T.K.A."/>
            <person name="Kuo A."/>
            <person name="LaButti K."/>
            <person name="Larrondo L.F."/>
            <person name="Lindquist E."/>
            <person name="Ling A."/>
            <person name="Lombard V."/>
            <person name="Lucas S."/>
            <person name="Lundell T."/>
            <person name="Martin R."/>
            <person name="McLaughlin D.J."/>
            <person name="Morgenstern I."/>
            <person name="Morin E."/>
            <person name="Murat C."/>
            <person name="Nagy L.G."/>
            <person name="Nolan M."/>
            <person name="Ohm R.A."/>
            <person name="Patyshakuliyeva A."/>
            <person name="Rokas A."/>
            <person name="Ruiz-Duenas F.J."/>
            <person name="Sabat G."/>
            <person name="Salamov A."/>
            <person name="Samejima M."/>
            <person name="Schmutz J."/>
            <person name="Slot J.C."/>
            <person name="St John F."/>
            <person name="Stenlid J."/>
            <person name="Sun H."/>
            <person name="Sun S."/>
            <person name="Syed K."/>
            <person name="Tsang A."/>
            <person name="Wiebenga A."/>
            <person name="Young D."/>
            <person name="Pisabarro A."/>
            <person name="Eastwood D.C."/>
            <person name="Martin F."/>
            <person name="Cullen D."/>
            <person name="Grigoriev I.V."/>
            <person name="Hibbett D.S."/>
        </authorList>
    </citation>
    <scope>NUCLEOTIDE SEQUENCE [LARGE SCALE GENOMIC DNA]</scope>
    <source>
        <strain evidence="2 3">ATCC 11539</strain>
    </source>
</reference>
<proteinExistence type="predicted"/>
<dbReference type="InterPro" id="IPR030700">
    <property type="entry name" value="N-end_Aminoacyl_Trfase"/>
</dbReference>
<evidence type="ECO:0000313" key="3">
    <source>
        <dbReference type="Proteomes" id="UP000030669"/>
    </source>
</evidence>
<dbReference type="RefSeq" id="XP_007861702.1">
    <property type="nucleotide sequence ID" value="XM_007863511.1"/>
</dbReference>
<evidence type="ECO:0000313" key="2">
    <source>
        <dbReference type="EMBL" id="EPQ59317.1"/>
    </source>
</evidence>
<dbReference type="GO" id="GO:0004057">
    <property type="term" value="F:arginyl-tRNA--protein transferase activity"/>
    <property type="evidence" value="ECO:0007669"/>
    <property type="project" value="InterPro"/>
</dbReference>
<dbReference type="AlphaFoldDB" id="S7QIY3"/>
<accession>S7QIY3</accession>